<feature type="transmembrane region" description="Helical" evidence="7">
    <location>
        <begin position="70"/>
        <end position="100"/>
    </location>
</feature>
<keyword evidence="5 7" id="KW-0472">Membrane</keyword>
<dbReference type="GO" id="GO:0005886">
    <property type="term" value="C:plasma membrane"/>
    <property type="evidence" value="ECO:0007669"/>
    <property type="project" value="UniProtKB-SubCell"/>
</dbReference>
<evidence type="ECO:0000313" key="9">
    <source>
        <dbReference type="EMBL" id="TQQ82567.1"/>
    </source>
</evidence>
<feature type="region of interest" description="Disordered" evidence="6">
    <location>
        <begin position="341"/>
        <end position="370"/>
    </location>
</feature>
<dbReference type="Pfam" id="PF00482">
    <property type="entry name" value="T2SSF"/>
    <property type="match status" value="2"/>
</dbReference>
<keyword evidence="10" id="KW-1185">Reference proteome</keyword>
<dbReference type="InterPro" id="IPR056569">
    <property type="entry name" value="ArlJ-like"/>
</dbReference>
<feature type="domain" description="Type II secretion system protein GspF" evidence="8">
    <location>
        <begin position="170"/>
        <end position="294"/>
    </location>
</feature>
<feature type="transmembrane region" description="Helical" evidence="7">
    <location>
        <begin position="281"/>
        <end position="303"/>
    </location>
</feature>
<feature type="transmembrane region" description="Helical" evidence="7">
    <location>
        <begin position="120"/>
        <end position="141"/>
    </location>
</feature>
<evidence type="ECO:0000313" key="10">
    <source>
        <dbReference type="Proteomes" id="UP000705823"/>
    </source>
</evidence>
<keyword evidence="3 7" id="KW-0812">Transmembrane</keyword>
<dbReference type="RefSeq" id="WP_142978832.1">
    <property type="nucleotide sequence ID" value="NZ_RKLU01000002.1"/>
</dbReference>
<dbReference type="InterPro" id="IPR018076">
    <property type="entry name" value="T2SS_GspF_dom"/>
</dbReference>
<evidence type="ECO:0000256" key="6">
    <source>
        <dbReference type="SAM" id="MobiDB-lite"/>
    </source>
</evidence>
<feature type="transmembrane region" description="Helical" evidence="7">
    <location>
        <begin position="393"/>
        <end position="417"/>
    </location>
</feature>
<name>A0A8J8PCA1_9EURY</name>
<dbReference type="OrthoDB" id="12374at2157"/>
<comment type="caution">
    <text evidence="9">The sequence shown here is derived from an EMBL/GenBank/DDBJ whole genome shotgun (WGS) entry which is preliminary data.</text>
</comment>
<protein>
    <submittedName>
        <fullName evidence="9">Secretion system protein</fullName>
    </submittedName>
</protein>
<comment type="subcellular location">
    <subcellularLocation>
        <location evidence="1">Cell membrane</location>
        <topology evidence="1">Multi-pass membrane protein</topology>
    </subcellularLocation>
</comment>
<feature type="domain" description="Type II secretion system protein GspF" evidence="8">
    <location>
        <begin position="469"/>
        <end position="594"/>
    </location>
</feature>
<evidence type="ECO:0000259" key="8">
    <source>
        <dbReference type="Pfam" id="PF00482"/>
    </source>
</evidence>
<organism evidence="9 10">
    <name type="scientific">Halonotius terrestris</name>
    <dbReference type="NCBI Taxonomy" id="2487750"/>
    <lineage>
        <taxon>Archaea</taxon>
        <taxon>Methanobacteriati</taxon>
        <taxon>Methanobacteriota</taxon>
        <taxon>Stenosarchaea group</taxon>
        <taxon>Halobacteria</taxon>
        <taxon>Halobacteriales</taxon>
        <taxon>Haloferacaceae</taxon>
        <taxon>Halonotius</taxon>
    </lineage>
</organism>
<feature type="transmembrane region" description="Helical" evidence="7">
    <location>
        <begin position="437"/>
        <end position="455"/>
    </location>
</feature>
<dbReference type="Proteomes" id="UP000705823">
    <property type="component" value="Unassembled WGS sequence"/>
</dbReference>
<feature type="transmembrane region" description="Helical" evidence="7">
    <location>
        <begin position="309"/>
        <end position="329"/>
    </location>
</feature>
<dbReference type="EMBL" id="RKLU01000002">
    <property type="protein sequence ID" value="TQQ82567.1"/>
    <property type="molecule type" value="Genomic_DNA"/>
</dbReference>
<keyword evidence="4 7" id="KW-1133">Transmembrane helix</keyword>
<evidence type="ECO:0000256" key="7">
    <source>
        <dbReference type="SAM" id="Phobius"/>
    </source>
</evidence>
<dbReference type="PANTHER" id="PTHR35402">
    <property type="entry name" value="INTEGRAL MEMBRANE PROTEIN-RELATED"/>
    <property type="match status" value="1"/>
</dbReference>
<accession>A0A8J8PCA1</accession>
<dbReference type="AlphaFoldDB" id="A0A8J8PCA1"/>
<keyword evidence="2" id="KW-1003">Cell membrane</keyword>
<sequence length="683" mass="72274">MTGVPAVIGLSGVVAGVVTITSDQTSRVVDGVALALFGWLVDNLRRPDRAETLAAMHAADSYDVFESRTLLAAVVVGVGTGFCALSALPVAGSLLGQISADSGGTPLTAGVLSIESVQPIVIGVMIVGSVLSATGSAVATHELRWWLLSRRAAARERRIEATLPRTVAFMYALSRSGMPLPRILRLLSENEDTYGAAATELGIAVREIDTFGRDPITALETVGERTPSDGLAELTENLGNVLNSGQSLPAYLQAQHDRYRDEAAAEQQQYLDLLSMCAEGYVTVLVVGPLFVITTLTVVGLVVTETLTALHVITFGVLPLATAGFLLGLDRVLESRRMSPTRQGVDADESHQARKTVVDNAGTKEDEKRNRQRATLRCYDRLKRGHRWLRDPVAAVIGNPWLTLLVTVPVGVAWLAATVRIPAVTPVELLDALIRPLSVVAIGVCGIYSVGYELATRRRRRIERAVPDFLDRLGSLNDAGMSIIGGFKQVSSGDLGALTPEVEKVWQDVQLGADAETALQRLTGRVRSPLVTGAVTLVTNALRASSDIAPVLSIAADELRASQRLAANRKRMMATYLLVIYVAVVVFLGIVVALSASFVPALETAAQESTAAAVGSAIPATTGRGDIAASAIGAYESLFFQIAAVQAVCSGLVAGKLGEGRLRAGVKHVALLLCLVHVGFQFV</sequence>
<evidence type="ECO:0000256" key="5">
    <source>
        <dbReference type="ARBA" id="ARBA00023136"/>
    </source>
</evidence>
<evidence type="ECO:0000256" key="4">
    <source>
        <dbReference type="ARBA" id="ARBA00022989"/>
    </source>
</evidence>
<dbReference type="PANTHER" id="PTHR35402:SF1">
    <property type="entry name" value="TYPE II SECRETION SYSTEM PROTEIN GSPF DOMAIN-CONTAINING PROTEIN"/>
    <property type="match status" value="1"/>
</dbReference>
<feature type="transmembrane region" description="Helical" evidence="7">
    <location>
        <begin position="574"/>
        <end position="599"/>
    </location>
</feature>
<evidence type="ECO:0000256" key="1">
    <source>
        <dbReference type="ARBA" id="ARBA00004651"/>
    </source>
</evidence>
<proteinExistence type="predicted"/>
<reference evidence="9" key="1">
    <citation type="submission" date="2019-02" db="EMBL/GenBank/DDBJ databases">
        <title>Halonotius sp. a new haloarchaeum isolated from saline soil.</title>
        <authorList>
            <person name="Duran-Viseras A."/>
            <person name="Sanchez-Porro C."/>
            <person name="Ventosa A."/>
        </authorList>
    </citation>
    <scope>NUCLEOTIDE SEQUENCE</scope>
    <source>
        <strain evidence="9">F15B</strain>
    </source>
</reference>
<evidence type="ECO:0000256" key="3">
    <source>
        <dbReference type="ARBA" id="ARBA00022692"/>
    </source>
</evidence>
<evidence type="ECO:0000256" key="2">
    <source>
        <dbReference type="ARBA" id="ARBA00022475"/>
    </source>
</evidence>
<gene>
    <name evidence="9" type="ORF">EGH24_03695</name>
</gene>